<dbReference type="EMBL" id="BN001301">
    <property type="protein sequence ID" value="CBF71317.1"/>
    <property type="molecule type" value="Genomic_DNA"/>
</dbReference>
<feature type="region of interest" description="Disordered" evidence="1">
    <location>
        <begin position="25"/>
        <end position="116"/>
    </location>
</feature>
<evidence type="ECO:0000313" key="3">
    <source>
        <dbReference type="Proteomes" id="UP000000560"/>
    </source>
</evidence>
<dbReference type="OMA" id="FEQEKWH"/>
<feature type="compositionally biased region" description="Basic residues" evidence="1">
    <location>
        <begin position="73"/>
        <end position="91"/>
    </location>
</feature>
<dbReference type="GeneID" id="2870346"/>
<dbReference type="OrthoDB" id="5375264at2759"/>
<protein>
    <recommendedName>
        <fullName evidence="4">Myb-like domain-containing protein</fullName>
    </recommendedName>
</protein>
<name>Q5AYB1_EMENI</name>
<evidence type="ECO:0000313" key="2">
    <source>
        <dbReference type="EMBL" id="CBF71317.1"/>
    </source>
</evidence>
<keyword evidence="3" id="KW-1185">Reference proteome</keyword>
<evidence type="ECO:0000256" key="1">
    <source>
        <dbReference type="SAM" id="MobiDB-lite"/>
    </source>
</evidence>
<sequence length="247" mass="27306">MDFDISTELSTHSIEFTPINIRTDHGREVANAAMNEANDNGDEQPLSGIEAEDEENNTNASPVSMTKKETPKLGKRTGKRASPKTPSKKSKKDTGVVAGNGTGTPEGAPARATLPPIPTSLATAGEMDRMILHLRDEEKQPWTQINRLFTEKTGIKVGSTTLRLRWSTMKANFVGITIEDEARLLRLKKEIEDKFEQEKWHRIMEAIQSDGGEKYPIAVLQKKFKELSKNAATSAHEAAFGTDDTKE</sequence>
<dbReference type="Proteomes" id="UP000000560">
    <property type="component" value="Chromosome I"/>
</dbReference>
<reference evidence="3" key="1">
    <citation type="journal article" date="2005" name="Nature">
        <title>Sequencing of Aspergillus nidulans and comparative analysis with A. fumigatus and A. oryzae.</title>
        <authorList>
            <person name="Galagan J.E."/>
            <person name="Calvo S.E."/>
            <person name="Cuomo C."/>
            <person name="Ma L.J."/>
            <person name="Wortman J.R."/>
            <person name="Batzoglou S."/>
            <person name="Lee S.I."/>
            <person name="Basturkmen M."/>
            <person name="Spevak C.C."/>
            <person name="Clutterbuck J."/>
            <person name="Kapitonov V."/>
            <person name="Jurka J."/>
            <person name="Scazzocchio C."/>
            <person name="Farman M."/>
            <person name="Butler J."/>
            <person name="Purcell S."/>
            <person name="Harris S."/>
            <person name="Braus G.H."/>
            <person name="Draht O."/>
            <person name="Busch S."/>
            <person name="D'Enfert C."/>
            <person name="Bouchier C."/>
            <person name="Goldman G.H."/>
            <person name="Bell-Pedersen D."/>
            <person name="Griffiths-Jones S."/>
            <person name="Doonan J.H."/>
            <person name="Yu J."/>
            <person name="Vienken K."/>
            <person name="Pain A."/>
            <person name="Freitag M."/>
            <person name="Selker E.U."/>
            <person name="Archer D.B."/>
            <person name="Penalva M.A."/>
            <person name="Oakley B.R."/>
            <person name="Momany M."/>
            <person name="Tanaka T."/>
            <person name="Kumagai T."/>
            <person name="Asai K."/>
            <person name="Machida M."/>
            <person name="Nierman W.C."/>
            <person name="Denning D.W."/>
            <person name="Caddick M."/>
            <person name="Hynes M."/>
            <person name="Paoletti M."/>
            <person name="Fischer R."/>
            <person name="Miller B."/>
            <person name="Dyer P."/>
            <person name="Sachs M.S."/>
            <person name="Osmani S.A."/>
            <person name="Birren B.W."/>
        </authorList>
    </citation>
    <scope>NUCLEOTIDE SEQUENCE [LARGE SCALE GENOMIC DNA]</scope>
    <source>
        <strain evidence="3">FGSC A4 / ATCC 38163 / CBS 112.46 / NRRL 194 / M139</strain>
    </source>
</reference>
<gene>
    <name evidence="2" type="ORF">ANIA_06719</name>
</gene>
<proteinExistence type="predicted"/>
<reference evidence="3" key="2">
    <citation type="journal article" date="2009" name="Fungal Genet. Biol.">
        <title>The 2008 update of the Aspergillus nidulans genome annotation: a community effort.</title>
        <authorList>
            <person name="Wortman J.R."/>
            <person name="Gilsenan J.M."/>
            <person name="Joardar V."/>
            <person name="Deegan J."/>
            <person name="Clutterbuck J."/>
            <person name="Andersen M.R."/>
            <person name="Archer D."/>
            <person name="Bencina M."/>
            <person name="Braus G."/>
            <person name="Coutinho P."/>
            <person name="von Dohren H."/>
            <person name="Doonan J."/>
            <person name="Driessen A.J."/>
            <person name="Durek P."/>
            <person name="Espeso E."/>
            <person name="Fekete E."/>
            <person name="Flipphi M."/>
            <person name="Estrada C.G."/>
            <person name="Geysens S."/>
            <person name="Goldman G."/>
            <person name="de Groot P.W."/>
            <person name="Hansen K."/>
            <person name="Harris S.D."/>
            <person name="Heinekamp T."/>
            <person name="Helmstaedt K."/>
            <person name="Henrissat B."/>
            <person name="Hofmann G."/>
            <person name="Homan T."/>
            <person name="Horio T."/>
            <person name="Horiuchi H."/>
            <person name="James S."/>
            <person name="Jones M."/>
            <person name="Karaffa L."/>
            <person name="Karanyi Z."/>
            <person name="Kato M."/>
            <person name="Keller N."/>
            <person name="Kelly D.E."/>
            <person name="Kiel J.A."/>
            <person name="Kim J.M."/>
            <person name="van der Klei I.J."/>
            <person name="Klis F.M."/>
            <person name="Kovalchuk A."/>
            <person name="Krasevec N."/>
            <person name="Kubicek C.P."/>
            <person name="Liu B."/>
            <person name="Maccabe A."/>
            <person name="Meyer V."/>
            <person name="Mirabito P."/>
            <person name="Miskei M."/>
            <person name="Mos M."/>
            <person name="Mullins J."/>
            <person name="Nelson D.R."/>
            <person name="Nielsen J."/>
            <person name="Oakley B.R."/>
            <person name="Osmani S.A."/>
            <person name="Pakula T."/>
            <person name="Paszewski A."/>
            <person name="Paulsen I."/>
            <person name="Pilsyk S."/>
            <person name="Pocsi I."/>
            <person name="Punt P.J."/>
            <person name="Ram A.F."/>
            <person name="Ren Q."/>
            <person name="Robellet X."/>
            <person name="Robson G."/>
            <person name="Seiboth B."/>
            <person name="van Solingen P."/>
            <person name="Specht T."/>
            <person name="Sun J."/>
            <person name="Taheri-Talesh N."/>
            <person name="Takeshita N."/>
            <person name="Ussery D."/>
            <person name="vanKuyk P.A."/>
            <person name="Visser H."/>
            <person name="van de Vondervoort P.J."/>
            <person name="de Vries R.P."/>
            <person name="Walton J."/>
            <person name="Xiang X."/>
            <person name="Xiong Y."/>
            <person name="Zeng A.P."/>
            <person name="Brandt B.W."/>
            <person name="Cornell M.J."/>
            <person name="van den Hondel C.A."/>
            <person name="Visser J."/>
            <person name="Oliver S.G."/>
            <person name="Turner G."/>
        </authorList>
    </citation>
    <scope>GENOME REANNOTATION</scope>
    <source>
        <strain evidence="3">FGSC A4 / ATCC 38163 / CBS 112.46 / NRRL 194 / M139</strain>
    </source>
</reference>
<organism evidence="2 3">
    <name type="scientific">Emericella nidulans (strain FGSC A4 / ATCC 38163 / CBS 112.46 / NRRL 194 / M139)</name>
    <name type="common">Aspergillus nidulans</name>
    <dbReference type="NCBI Taxonomy" id="227321"/>
    <lineage>
        <taxon>Eukaryota</taxon>
        <taxon>Fungi</taxon>
        <taxon>Dikarya</taxon>
        <taxon>Ascomycota</taxon>
        <taxon>Pezizomycotina</taxon>
        <taxon>Eurotiomycetes</taxon>
        <taxon>Eurotiomycetidae</taxon>
        <taxon>Eurotiales</taxon>
        <taxon>Aspergillaceae</taxon>
        <taxon>Aspergillus</taxon>
        <taxon>Aspergillus subgen. Nidulantes</taxon>
    </lineage>
</organism>
<accession>C8V1V5</accession>
<dbReference type="HOGENOM" id="CLU_089680_0_0_1"/>
<evidence type="ECO:0008006" key="4">
    <source>
        <dbReference type="Google" id="ProtNLM"/>
    </source>
</evidence>
<dbReference type="eggNOG" id="ENOG502SZT9">
    <property type="taxonomic scope" value="Eukaryota"/>
</dbReference>
<accession>Q5AYB1</accession>
<dbReference type="RefSeq" id="XP_664323.1">
    <property type="nucleotide sequence ID" value="XM_659231.1"/>
</dbReference>
<dbReference type="AlphaFoldDB" id="Q5AYB1"/>
<dbReference type="KEGG" id="ani:ANIA_06719"/>
<dbReference type="InParanoid" id="Q5AYB1"/>